<dbReference type="SUPFAM" id="SSF159006">
    <property type="entry name" value="YopX-like"/>
    <property type="match status" value="1"/>
</dbReference>
<proteinExistence type="predicted"/>
<dbReference type="Gene3D" id="2.30.30.290">
    <property type="entry name" value="YopX-like domains"/>
    <property type="match status" value="1"/>
</dbReference>
<dbReference type="NCBIfam" id="TIGR01671">
    <property type="entry name" value="phage_TIGR01671"/>
    <property type="match status" value="1"/>
</dbReference>
<dbReference type="RefSeq" id="WP_328014543.1">
    <property type="nucleotide sequence ID" value="NZ_JARTFS010000001.1"/>
</dbReference>
<feature type="domain" description="YopX protein" evidence="1">
    <location>
        <begin position="5"/>
        <end position="143"/>
    </location>
</feature>
<gene>
    <name evidence="2" type="ORF">P9271_00415</name>
</gene>
<dbReference type="Pfam" id="PF09643">
    <property type="entry name" value="YopX"/>
    <property type="match status" value="1"/>
</dbReference>
<dbReference type="Proteomes" id="UP001342826">
    <property type="component" value="Unassembled WGS sequence"/>
</dbReference>
<organism evidence="2 3">
    <name type="scientific">Metabacillus fastidiosus</name>
    <dbReference type="NCBI Taxonomy" id="1458"/>
    <lineage>
        <taxon>Bacteria</taxon>
        <taxon>Bacillati</taxon>
        <taxon>Bacillota</taxon>
        <taxon>Bacilli</taxon>
        <taxon>Bacillales</taxon>
        <taxon>Bacillaceae</taxon>
        <taxon>Metabacillus</taxon>
    </lineage>
</organism>
<dbReference type="InterPro" id="IPR023385">
    <property type="entry name" value="YopX-like_C"/>
</dbReference>
<dbReference type="EMBL" id="JARTFS010000001">
    <property type="protein sequence ID" value="MED4399822.1"/>
    <property type="molecule type" value="Genomic_DNA"/>
</dbReference>
<comment type="caution">
    <text evidence="2">The sequence shown here is derived from an EMBL/GenBank/DDBJ whole genome shotgun (WGS) entry which is preliminary data.</text>
</comment>
<evidence type="ECO:0000313" key="3">
    <source>
        <dbReference type="Proteomes" id="UP001342826"/>
    </source>
</evidence>
<dbReference type="InterPro" id="IPR019096">
    <property type="entry name" value="YopX_protein"/>
</dbReference>
<accession>A0ABU6NRP3</accession>
<keyword evidence="3" id="KW-1185">Reference proteome</keyword>
<protein>
    <submittedName>
        <fullName evidence="2">YopX family protein</fullName>
    </submittedName>
</protein>
<name>A0ABU6NRP3_9BACI</name>
<sequence length="171" mass="19489">MRDIKFRIWDKEKKVMGSLLSFDQRDQAAHGATTSANWYTGEGDIDGFFDKSGTLILQQYTGFKDKSGIEIYEGDIVIVHHFLTELSKPYKAVIEWDKSRFAVKNLEEDKMNFQIGPFPLNNLDSFGTNYEVIGNIYENPDLLCKHDFQTFGPNEVVTTATTVCIKCGKLK</sequence>
<reference evidence="2 3" key="1">
    <citation type="submission" date="2023-03" db="EMBL/GenBank/DDBJ databases">
        <title>Bacillus Genome Sequencing.</title>
        <authorList>
            <person name="Dunlap C."/>
        </authorList>
    </citation>
    <scope>NUCLEOTIDE SEQUENCE [LARGE SCALE GENOMIC DNA]</scope>
    <source>
        <strain evidence="2 3">NRS-1717</strain>
    </source>
</reference>
<dbReference type="InterPro" id="IPR010024">
    <property type="entry name" value="CHP16711"/>
</dbReference>
<evidence type="ECO:0000313" key="2">
    <source>
        <dbReference type="EMBL" id="MED4399822.1"/>
    </source>
</evidence>
<evidence type="ECO:0000259" key="1">
    <source>
        <dbReference type="Pfam" id="PF09643"/>
    </source>
</evidence>